<feature type="domain" description="Calcineurin-like phosphoesterase" evidence="1">
    <location>
        <begin position="45"/>
        <end position="378"/>
    </location>
</feature>
<protein>
    <submittedName>
        <fullName evidence="2">Metallophosphoesterase</fullName>
    </submittedName>
</protein>
<accession>A0A358E495</accession>
<dbReference type="Proteomes" id="UP000264779">
    <property type="component" value="Unassembled WGS sequence"/>
</dbReference>
<gene>
    <name evidence="2" type="ORF">DEB45_17100</name>
</gene>
<dbReference type="SUPFAM" id="SSF56300">
    <property type="entry name" value="Metallo-dependent phosphatases"/>
    <property type="match status" value="1"/>
</dbReference>
<sequence>MKNRQRYTVVSAVFPRLLFIFLLWGACLLPLANAQAKALEKKQQIAFIADIHLHAPVAAAKGIHSALLPKDPATQQPVLLRSMQAQLHSTRLFNENSVVLRTALEDIAEQGIQLVALPGDFSDDGQPANIEALNAILNEYTEKYGMRFFAINGNHDPVRPFTRPGGKANFLAAEGNEIRVVSPLHKDCISGKAVHCSDGVKEWGYKEIANALAAHGFQPHSSDILYETPFGTADLAKRAWQWCDDNVNCIAMPDMSYLVEPTEGLWLLAIDANVYIPESGSGMGKFKGSSNAGYNALREYKPQLIEWIANLVQRAKRENKILVSFSHFPMADFYDDQASAMARVFGQNTMQLSRLPTAKTTAILANTGLKLHFGGHMHLFDISRTQPQGLLNVQVPSLAAYQPGYTVLKLAPSGEALIETKVVKNVPQFTRWFPIYAKEWQFRRAHNLNVWDKNILNAPDYSSFTDEHLKQIIHHRYLVKEWPESVVNTLTQSTIGDIVARLGYTLSGPQYDEVLSQDAITLVYDFYRARNAGSFANLNGRRAFYRALDRVFRNRRPSLSIASQAANARTTEQLEAVISMIIETVERASKDTAIQTLNLRD</sequence>
<dbReference type="InterPro" id="IPR029052">
    <property type="entry name" value="Metallo-depent_PP-like"/>
</dbReference>
<dbReference type="InterPro" id="IPR004843">
    <property type="entry name" value="Calcineurin-like_PHP"/>
</dbReference>
<dbReference type="EMBL" id="DONK01000266">
    <property type="protein sequence ID" value="HBU52972.1"/>
    <property type="molecule type" value="Genomic_DNA"/>
</dbReference>
<proteinExistence type="predicted"/>
<dbReference type="AlphaFoldDB" id="A0A358E495"/>
<reference evidence="2 3" key="1">
    <citation type="journal article" date="2018" name="Nat. Biotechnol.">
        <title>A standardized bacterial taxonomy based on genome phylogeny substantially revises the tree of life.</title>
        <authorList>
            <person name="Parks D.H."/>
            <person name="Chuvochina M."/>
            <person name="Waite D.W."/>
            <person name="Rinke C."/>
            <person name="Skarshewski A."/>
            <person name="Chaumeil P.A."/>
            <person name="Hugenholtz P."/>
        </authorList>
    </citation>
    <scope>NUCLEOTIDE SEQUENCE [LARGE SCALE GENOMIC DNA]</scope>
    <source>
        <strain evidence="2">UBA11621</strain>
    </source>
</reference>
<organism evidence="2 3">
    <name type="scientific">Alteromonas australica</name>
    <dbReference type="NCBI Taxonomy" id="589873"/>
    <lineage>
        <taxon>Bacteria</taxon>
        <taxon>Pseudomonadati</taxon>
        <taxon>Pseudomonadota</taxon>
        <taxon>Gammaproteobacteria</taxon>
        <taxon>Alteromonadales</taxon>
        <taxon>Alteromonadaceae</taxon>
        <taxon>Alteromonas/Salinimonas group</taxon>
        <taxon>Alteromonas</taxon>
    </lineage>
</organism>
<dbReference type="GO" id="GO:0016787">
    <property type="term" value="F:hydrolase activity"/>
    <property type="evidence" value="ECO:0007669"/>
    <property type="project" value="InterPro"/>
</dbReference>
<comment type="caution">
    <text evidence="2">The sequence shown here is derived from an EMBL/GenBank/DDBJ whole genome shotgun (WGS) entry which is preliminary data.</text>
</comment>
<evidence type="ECO:0000313" key="3">
    <source>
        <dbReference type="Proteomes" id="UP000264779"/>
    </source>
</evidence>
<name>A0A358E495_9ALTE</name>
<evidence type="ECO:0000259" key="1">
    <source>
        <dbReference type="Pfam" id="PF00149"/>
    </source>
</evidence>
<dbReference type="Gene3D" id="3.60.21.10">
    <property type="match status" value="2"/>
</dbReference>
<evidence type="ECO:0000313" key="2">
    <source>
        <dbReference type="EMBL" id="HBU52972.1"/>
    </source>
</evidence>
<dbReference type="Pfam" id="PF00149">
    <property type="entry name" value="Metallophos"/>
    <property type="match status" value="1"/>
</dbReference>
<dbReference type="RefSeq" id="WP_272965540.1">
    <property type="nucleotide sequence ID" value="NZ_CALBIY010000069.1"/>
</dbReference>
<dbReference type="PROSITE" id="PS51257">
    <property type="entry name" value="PROKAR_LIPOPROTEIN"/>
    <property type="match status" value="1"/>
</dbReference>